<dbReference type="Proteomes" id="UP000667802">
    <property type="component" value="Unassembled WGS sequence"/>
</dbReference>
<organism evidence="1 2">
    <name type="scientific">Aetokthonos hydrillicola Thurmond2011</name>
    <dbReference type="NCBI Taxonomy" id="2712845"/>
    <lineage>
        <taxon>Bacteria</taxon>
        <taxon>Bacillati</taxon>
        <taxon>Cyanobacteriota</taxon>
        <taxon>Cyanophyceae</taxon>
        <taxon>Nostocales</taxon>
        <taxon>Hapalosiphonaceae</taxon>
        <taxon>Aetokthonos</taxon>
    </lineage>
</organism>
<protein>
    <submittedName>
        <fullName evidence="1">Uncharacterized protein</fullName>
    </submittedName>
</protein>
<proteinExistence type="predicted"/>
<reference evidence="2" key="1">
    <citation type="journal article" date="2021" name="Science">
        <title>Hunting the eagle killer: A cyanobacterial neurotoxin causes vacuolar myelinopathy.</title>
        <authorList>
            <person name="Breinlinger S."/>
            <person name="Phillips T.J."/>
            <person name="Haram B.N."/>
            <person name="Mares J."/>
            <person name="Martinez Yerena J.A."/>
            <person name="Hrouzek P."/>
            <person name="Sobotka R."/>
            <person name="Henderson W.M."/>
            <person name="Schmieder P."/>
            <person name="Williams S.M."/>
            <person name="Lauderdale J.D."/>
            <person name="Wilde H.D."/>
            <person name="Gerrin W."/>
            <person name="Kust A."/>
            <person name="Washington J.W."/>
            <person name="Wagner C."/>
            <person name="Geier B."/>
            <person name="Liebeke M."/>
            <person name="Enke H."/>
            <person name="Niedermeyer T.H.J."/>
            <person name="Wilde S.B."/>
        </authorList>
    </citation>
    <scope>NUCLEOTIDE SEQUENCE [LARGE SCALE GENOMIC DNA]</scope>
    <source>
        <strain evidence="2">Thurmond2011</strain>
    </source>
</reference>
<evidence type="ECO:0000313" key="1">
    <source>
        <dbReference type="EMBL" id="MDR9897387.1"/>
    </source>
</evidence>
<name>A0AAP5IC67_9CYAN</name>
<dbReference type="RefSeq" id="WP_208343698.1">
    <property type="nucleotide sequence ID" value="NZ_CAWQFN010000360.1"/>
</dbReference>
<comment type="caution">
    <text evidence="1">The sequence shown here is derived from an EMBL/GenBank/DDBJ whole genome shotgun (WGS) entry which is preliminary data.</text>
</comment>
<sequence length="70" mass="8004">MDRLSTKDLNRLRSHTKIITNRVEIFIETYLSEGSENEHLSNDALQEIINAANNLTNAVSKMMKTPTTNR</sequence>
<dbReference type="EMBL" id="JAALHA020000012">
    <property type="protein sequence ID" value="MDR9897387.1"/>
    <property type="molecule type" value="Genomic_DNA"/>
</dbReference>
<dbReference type="AlphaFoldDB" id="A0AAP5IC67"/>
<gene>
    <name evidence="1" type="ORF">G7B40_022870</name>
</gene>
<keyword evidence="2" id="KW-1185">Reference proteome</keyword>
<evidence type="ECO:0000313" key="2">
    <source>
        <dbReference type="Proteomes" id="UP000667802"/>
    </source>
</evidence>
<accession>A0AAP5IC67</accession>